<keyword evidence="2" id="KW-1185">Reference proteome</keyword>
<dbReference type="Proteomes" id="UP001143856">
    <property type="component" value="Unassembled WGS sequence"/>
</dbReference>
<protein>
    <submittedName>
        <fullName evidence="1">Uncharacterized protein</fullName>
    </submittedName>
</protein>
<gene>
    <name evidence="1" type="ORF">NUW58_g10833</name>
</gene>
<sequence>MAPTGLHSRSPTAAYLPACLPTPALHETPCDYQAIVQVNMAARKLQQEIDKTFKKVAEGVAEFDGIYEKIEQSNNPAQKEKLEDNLKREIKKLQRLRDQIKTWAASNDIKDKAPLLEHRKLIETQMERFKAVEKAMKTKAYSKEGLSAAAKLDPKEQAKAEAGEFLSNMVDELEQQIETLEAESEQLQVTMKKGKSQAAKAERIATIEHIIERHKWHQVFDITSQMA</sequence>
<dbReference type="EMBL" id="JAPDGR010005468">
    <property type="protein sequence ID" value="KAJ2965723.1"/>
    <property type="molecule type" value="Genomic_DNA"/>
</dbReference>
<comment type="caution">
    <text evidence="1">The sequence shown here is derived from an EMBL/GenBank/DDBJ whole genome shotgun (WGS) entry which is preliminary data.</text>
</comment>
<evidence type="ECO:0000313" key="2">
    <source>
        <dbReference type="Proteomes" id="UP001143856"/>
    </source>
</evidence>
<proteinExistence type="predicted"/>
<accession>A0ACC1MGS1</accession>
<reference evidence="1" key="1">
    <citation type="submission" date="2022-10" db="EMBL/GenBank/DDBJ databases">
        <title>Genome Sequence of Xylaria curta.</title>
        <authorList>
            <person name="Buettner E."/>
        </authorList>
    </citation>
    <scope>NUCLEOTIDE SEQUENCE</scope>
    <source>
        <strain evidence="1">Babe10</strain>
    </source>
</reference>
<name>A0ACC1MGS1_9PEZI</name>
<organism evidence="1 2">
    <name type="scientific">Xylaria curta</name>
    <dbReference type="NCBI Taxonomy" id="42375"/>
    <lineage>
        <taxon>Eukaryota</taxon>
        <taxon>Fungi</taxon>
        <taxon>Dikarya</taxon>
        <taxon>Ascomycota</taxon>
        <taxon>Pezizomycotina</taxon>
        <taxon>Sordariomycetes</taxon>
        <taxon>Xylariomycetidae</taxon>
        <taxon>Xylariales</taxon>
        <taxon>Xylariaceae</taxon>
        <taxon>Xylaria</taxon>
    </lineage>
</organism>
<evidence type="ECO:0000313" key="1">
    <source>
        <dbReference type="EMBL" id="KAJ2965723.1"/>
    </source>
</evidence>